<gene>
    <name evidence="2" type="ORF">ERS132531_00269</name>
</gene>
<organism evidence="2 3">
    <name type="scientific">Streptococcus suis</name>
    <dbReference type="NCBI Taxonomy" id="1307"/>
    <lineage>
        <taxon>Bacteria</taxon>
        <taxon>Bacillati</taxon>
        <taxon>Bacillota</taxon>
        <taxon>Bacilli</taxon>
        <taxon>Lactobacillales</taxon>
        <taxon>Streptococcaceae</taxon>
        <taxon>Streptococcus</taxon>
    </lineage>
</organism>
<protein>
    <submittedName>
        <fullName evidence="2">Uncharacterized protein</fullName>
    </submittedName>
</protein>
<feature type="transmembrane region" description="Helical" evidence="1">
    <location>
        <begin position="14"/>
        <end position="33"/>
    </location>
</feature>
<evidence type="ECO:0000256" key="1">
    <source>
        <dbReference type="SAM" id="Phobius"/>
    </source>
</evidence>
<dbReference type="Proteomes" id="UP000074903">
    <property type="component" value="Unassembled WGS sequence"/>
</dbReference>
<keyword evidence="1" id="KW-0812">Transmembrane</keyword>
<accession>A0A123VD91</accession>
<dbReference type="RefSeq" id="WP_029173925.1">
    <property type="nucleotide sequence ID" value="NZ_CEHB01000054.1"/>
</dbReference>
<feature type="transmembrane region" description="Helical" evidence="1">
    <location>
        <begin position="39"/>
        <end position="59"/>
    </location>
</feature>
<name>A0A123VD91_STRSU</name>
<keyword evidence="1" id="KW-1133">Transmembrane helix</keyword>
<keyword evidence="1" id="KW-0472">Membrane</keyword>
<dbReference type="AlphaFoldDB" id="A0A123VD91"/>
<sequence>MQLIKKVSHFLKSIIPLIVCGIFGIFILSWITGKTPPNIINNPEVLAVCIVAIPTMYLWNVDIKNKNISEDATKVETFINIKNYIEPKYEKLVKELKTQLNSESVANTKNKNQNNLNDQTYYIDEILNGIYNFTLYLLQVAKTFSDEKKYYDFDLGFIFKTLDKFYSNNKNTTDITRNHLISKIKENRLKTKSLELIF</sequence>
<reference evidence="2 3" key="1">
    <citation type="submission" date="2016-02" db="EMBL/GenBank/DDBJ databases">
        <authorList>
            <consortium name="Pathogen Informatics"/>
        </authorList>
    </citation>
    <scope>NUCLEOTIDE SEQUENCE [LARGE SCALE GENOMIC DNA]</scope>
    <source>
        <strain evidence="2 3">SS993</strain>
    </source>
</reference>
<evidence type="ECO:0000313" key="2">
    <source>
        <dbReference type="EMBL" id="CYX36721.1"/>
    </source>
</evidence>
<proteinExistence type="predicted"/>
<dbReference type="EMBL" id="FILX01000003">
    <property type="protein sequence ID" value="CYX36721.1"/>
    <property type="molecule type" value="Genomic_DNA"/>
</dbReference>
<evidence type="ECO:0000313" key="3">
    <source>
        <dbReference type="Proteomes" id="UP000074903"/>
    </source>
</evidence>